<sequence>MSSSSQSTTKEGPPPCQQFVTCQQVCRQWYHLIDHYDSLVWPPCCKRDFQKGIRRRFWSLDFPNPQRVNTAMLSSTSWLGAKHSPTLWRSLYRFTKCWSLGLCTATFLADTNSPLQLERPCVVVGTTQEHQFFTTLSVTRSGHIVRSNPTYKSGNQGRQAMVVHTTMAGHIGDGDSLPFYYLEDDELHGIVCHYSDPTSDWIVTGGLDGTVSLWSEPQRCVTKSWRGHRGRVLSVSMNDEVVISGGSDSMIRVWDLGGAEQRGSIDISSYLSDQHDWFQGVGEIAVNGQLIVCAPDASGPVLVFSLLTGSLVYELKTEPQDVAFTRLCLTPFYLLTKGEINSANQHRVPIYPSMSNSSSTSSPSAASSPTTSRSSSPSSSLSSSTSTTATQSTLNIPDSSSTTNESSFSSIPSPPPPSTTMTPYQLSRYYASTSQTTTPTQVSTRSCIDVWDLQTGKLVYRLVPPLPPNTTASITDIQISPNTAHVFACVEIREYGSRKNHLCCWDFSNDQLPPPSVKILPPLSSAASFGHAWACYY</sequence>
<evidence type="ECO:0000256" key="3">
    <source>
        <dbReference type="PROSITE-ProRule" id="PRU00221"/>
    </source>
</evidence>
<evidence type="ECO:0000313" key="5">
    <source>
        <dbReference type="EMBL" id="SAM01507.1"/>
    </source>
</evidence>
<dbReference type="PANTHER" id="PTHR44006:SF1">
    <property type="entry name" value="U5 SMALL NUCLEAR RIBONUCLEOPROTEIN 40 KDA PROTEIN"/>
    <property type="match status" value="1"/>
</dbReference>
<dbReference type="InterPro" id="IPR015943">
    <property type="entry name" value="WD40/YVTN_repeat-like_dom_sf"/>
</dbReference>
<dbReference type="InParanoid" id="A0A168NZK7"/>
<dbReference type="InterPro" id="IPR001680">
    <property type="entry name" value="WD40_rpt"/>
</dbReference>
<evidence type="ECO:0000313" key="6">
    <source>
        <dbReference type="Proteomes" id="UP000078561"/>
    </source>
</evidence>
<dbReference type="InterPro" id="IPR036047">
    <property type="entry name" value="F-box-like_dom_sf"/>
</dbReference>
<dbReference type="PROSITE" id="PS50294">
    <property type="entry name" value="WD_REPEATS_REGION"/>
    <property type="match status" value="1"/>
</dbReference>
<accession>A0A168NZK7</accession>
<dbReference type="SMART" id="SM00320">
    <property type="entry name" value="WD40"/>
    <property type="match status" value="2"/>
</dbReference>
<dbReference type="SUPFAM" id="SSF81383">
    <property type="entry name" value="F-box domain"/>
    <property type="match status" value="1"/>
</dbReference>
<evidence type="ECO:0000256" key="2">
    <source>
        <dbReference type="ARBA" id="ARBA00022737"/>
    </source>
</evidence>
<feature type="region of interest" description="Disordered" evidence="4">
    <location>
        <begin position="351"/>
        <end position="423"/>
    </location>
</feature>
<dbReference type="PROSITE" id="PS00678">
    <property type="entry name" value="WD_REPEATS_1"/>
    <property type="match status" value="1"/>
</dbReference>
<dbReference type="STRING" id="4829.A0A168NZK7"/>
<evidence type="ECO:0000256" key="1">
    <source>
        <dbReference type="ARBA" id="ARBA00022574"/>
    </source>
</evidence>
<dbReference type="InterPro" id="IPR052234">
    <property type="entry name" value="U5_snRNP_Component"/>
</dbReference>
<feature type="repeat" description="WD" evidence="3">
    <location>
        <begin position="225"/>
        <end position="256"/>
    </location>
</feature>
<feature type="compositionally biased region" description="Low complexity" evidence="4">
    <location>
        <begin position="353"/>
        <end position="411"/>
    </location>
</feature>
<evidence type="ECO:0000256" key="4">
    <source>
        <dbReference type="SAM" id="MobiDB-lite"/>
    </source>
</evidence>
<keyword evidence="2" id="KW-0677">Repeat</keyword>
<dbReference type="OMA" id="WQDMYRI"/>
<name>A0A168NZK7_ABSGL</name>
<organism evidence="5">
    <name type="scientific">Absidia glauca</name>
    <name type="common">Pin mould</name>
    <dbReference type="NCBI Taxonomy" id="4829"/>
    <lineage>
        <taxon>Eukaryota</taxon>
        <taxon>Fungi</taxon>
        <taxon>Fungi incertae sedis</taxon>
        <taxon>Mucoromycota</taxon>
        <taxon>Mucoromycotina</taxon>
        <taxon>Mucoromycetes</taxon>
        <taxon>Mucorales</taxon>
        <taxon>Cunninghamellaceae</taxon>
        <taxon>Absidia</taxon>
    </lineage>
</organism>
<dbReference type="GO" id="GO:0003723">
    <property type="term" value="F:RNA binding"/>
    <property type="evidence" value="ECO:0007669"/>
    <property type="project" value="TreeGrafter"/>
</dbReference>
<dbReference type="PROSITE" id="PS50082">
    <property type="entry name" value="WD_REPEATS_2"/>
    <property type="match status" value="1"/>
</dbReference>
<dbReference type="OrthoDB" id="1602884at2759"/>
<dbReference type="PANTHER" id="PTHR44006">
    <property type="entry name" value="U5 SMALL NUCLEAR RIBONUCLEOPROTEIN 40 KDA PROTEIN"/>
    <property type="match status" value="1"/>
</dbReference>
<dbReference type="GO" id="GO:0071013">
    <property type="term" value="C:catalytic step 2 spliceosome"/>
    <property type="evidence" value="ECO:0007669"/>
    <property type="project" value="TreeGrafter"/>
</dbReference>
<protein>
    <submittedName>
        <fullName evidence="5">Uncharacterized protein</fullName>
    </submittedName>
</protein>
<gene>
    <name evidence="5" type="primary">ABSGL_07248.1 scaffold 8717</name>
</gene>
<dbReference type="EMBL" id="LT553527">
    <property type="protein sequence ID" value="SAM01507.1"/>
    <property type="molecule type" value="Genomic_DNA"/>
</dbReference>
<dbReference type="InterPro" id="IPR036322">
    <property type="entry name" value="WD40_repeat_dom_sf"/>
</dbReference>
<dbReference type="AlphaFoldDB" id="A0A168NZK7"/>
<dbReference type="Proteomes" id="UP000078561">
    <property type="component" value="Unassembled WGS sequence"/>
</dbReference>
<reference evidence="5" key="1">
    <citation type="submission" date="2016-04" db="EMBL/GenBank/DDBJ databases">
        <authorList>
            <person name="Evans L.H."/>
            <person name="Alamgir A."/>
            <person name="Owens N."/>
            <person name="Weber N.D."/>
            <person name="Virtaneva K."/>
            <person name="Barbian K."/>
            <person name="Babar A."/>
            <person name="Rosenke K."/>
        </authorList>
    </citation>
    <scope>NUCLEOTIDE SEQUENCE [LARGE SCALE GENOMIC DNA]</scope>
    <source>
        <strain evidence="5">CBS 101.48</strain>
    </source>
</reference>
<dbReference type="Pfam" id="PF00400">
    <property type="entry name" value="WD40"/>
    <property type="match status" value="2"/>
</dbReference>
<dbReference type="Gene3D" id="2.130.10.10">
    <property type="entry name" value="YVTN repeat-like/Quinoprotein amine dehydrogenase"/>
    <property type="match status" value="1"/>
</dbReference>
<dbReference type="SUPFAM" id="SSF50978">
    <property type="entry name" value="WD40 repeat-like"/>
    <property type="match status" value="1"/>
</dbReference>
<proteinExistence type="predicted"/>
<keyword evidence="6" id="KW-1185">Reference proteome</keyword>
<dbReference type="InterPro" id="IPR019775">
    <property type="entry name" value="WD40_repeat_CS"/>
</dbReference>
<keyword evidence="1 3" id="KW-0853">WD repeat</keyword>